<protein>
    <submittedName>
        <fullName evidence="2">Uncharacterized protein</fullName>
    </submittedName>
</protein>
<feature type="transmembrane region" description="Helical" evidence="1">
    <location>
        <begin position="147"/>
        <end position="169"/>
    </location>
</feature>
<evidence type="ECO:0000313" key="2">
    <source>
        <dbReference type="EMBL" id="BCJ67522.1"/>
    </source>
</evidence>
<dbReference type="KEGG" id="pry:Prubr_45430"/>
<keyword evidence="3" id="KW-1185">Reference proteome</keyword>
<dbReference type="EMBL" id="AP023359">
    <property type="protein sequence ID" value="BCJ67522.1"/>
    <property type="molecule type" value="Genomic_DNA"/>
</dbReference>
<accession>A0A810N251</accession>
<reference evidence="2" key="1">
    <citation type="submission" date="2020-08" db="EMBL/GenBank/DDBJ databases">
        <title>Whole genome shotgun sequence of Polymorphospora rubra NBRC 101157.</title>
        <authorList>
            <person name="Komaki H."/>
            <person name="Tamura T."/>
        </authorList>
    </citation>
    <scope>NUCLEOTIDE SEQUENCE</scope>
    <source>
        <strain evidence="2">NBRC 101157</strain>
    </source>
</reference>
<dbReference type="RefSeq" id="WP_212816844.1">
    <property type="nucleotide sequence ID" value="NZ_AP023359.1"/>
</dbReference>
<feature type="transmembrane region" description="Helical" evidence="1">
    <location>
        <begin position="215"/>
        <end position="240"/>
    </location>
</feature>
<sequence length="301" mass="30357">MILRGWLLAGFVLSALAHLVGVASISPLMPGAEMLAWALLAAYVTVGGGIRLPAVRLLLAGLLALLLVAVWAWATRPEPTASFGFFVYRDSLPEPSVSDAVVGGLRVSWLPVLAAVLLVAAAAVATRTGPAHPPAAPTPVAPPGAPAVLVSAVGAALAVGYYSAAVAAWARSTGAYGPIHLIAAALPALLVALAAVAVAGRLLDGPPGPRPATKPLLVAGLSLTMLAVLAFADAVMGQSWSNLYFDYESPGPRPDAMSTALLPVNVPVRDALWFAGAALLALGCPTGRRTQVPAAMGTGKA</sequence>
<dbReference type="AlphaFoldDB" id="A0A810N251"/>
<keyword evidence="1" id="KW-0812">Transmembrane</keyword>
<name>A0A810N251_9ACTN</name>
<dbReference type="Proteomes" id="UP000680866">
    <property type="component" value="Chromosome"/>
</dbReference>
<feature type="transmembrane region" description="Helical" evidence="1">
    <location>
        <begin position="57"/>
        <end position="74"/>
    </location>
</feature>
<organism evidence="2 3">
    <name type="scientific">Polymorphospora rubra</name>
    <dbReference type="NCBI Taxonomy" id="338584"/>
    <lineage>
        <taxon>Bacteria</taxon>
        <taxon>Bacillati</taxon>
        <taxon>Actinomycetota</taxon>
        <taxon>Actinomycetes</taxon>
        <taxon>Micromonosporales</taxon>
        <taxon>Micromonosporaceae</taxon>
        <taxon>Polymorphospora</taxon>
    </lineage>
</organism>
<proteinExistence type="predicted"/>
<keyword evidence="1" id="KW-1133">Transmembrane helix</keyword>
<evidence type="ECO:0000313" key="3">
    <source>
        <dbReference type="Proteomes" id="UP000680866"/>
    </source>
</evidence>
<feature type="transmembrane region" description="Helical" evidence="1">
    <location>
        <begin position="181"/>
        <end position="203"/>
    </location>
</feature>
<keyword evidence="1" id="KW-0472">Membrane</keyword>
<evidence type="ECO:0000256" key="1">
    <source>
        <dbReference type="SAM" id="Phobius"/>
    </source>
</evidence>
<feature type="transmembrane region" description="Helical" evidence="1">
    <location>
        <begin position="107"/>
        <end position="126"/>
    </location>
</feature>
<gene>
    <name evidence="2" type="ORF">Prubr_45430</name>
</gene>